<gene>
    <name evidence="1" type="ORF">SAMN05661053_2307</name>
</gene>
<dbReference type="AlphaFoldDB" id="A0A380S796"/>
<dbReference type="InterPro" id="IPR010982">
    <property type="entry name" value="Lambda_DNA-bd_dom_sf"/>
</dbReference>
<reference evidence="1 2" key="1">
    <citation type="submission" date="2017-08" db="EMBL/GenBank/DDBJ databases">
        <authorList>
            <person name="de Groot N.N."/>
        </authorList>
    </citation>
    <scope>NUCLEOTIDE SEQUENCE [LARGE SCALE GENOMIC DNA]</scope>
    <source>
        <strain evidence="1 2">HM2</strain>
    </source>
</reference>
<dbReference type="RefSeq" id="WP_181369094.1">
    <property type="nucleotide sequence ID" value="NZ_UHJL01000003.1"/>
</dbReference>
<evidence type="ECO:0000313" key="1">
    <source>
        <dbReference type="EMBL" id="SUQ24893.1"/>
    </source>
</evidence>
<accession>A0A380S796</accession>
<sequence>MHKRDIESAELVKGGILLTAKDGRTALLKFRDSERLRSASSEQRAAFRLSFGGLRWDEIDEDLSYDSIFEPQAHPLRGSAKFKSLNMSEVARRLGIQQSLMAAYMNGSKKPSAEREKLIREEIRKIGRELLEI</sequence>
<dbReference type="Gene3D" id="3.30.2020.40">
    <property type="entry name" value="Uncharacterised protein PF10387, DUF2442"/>
    <property type="match status" value="1"/>
</dbReference>
<proteinExistence type="predicted"/>
<dbReference type="Pfam" id="PF10387">
    <property type="entry name" value="DUF2442"/>
    <property type="match status" value="1"/>
</dbReference>
<name>A0A380S796_FIBSU</name>
<dbReference type="EMBL" id="UHJL01000003">
    <property type="protein sequence ID" value="SUQ24893.1"/>
    <property type="molecule type" value="Genomic_DNA"/>
</dbReference>
<dbReference type="InterPro" id="IPR018841">
    <property type="entry name" value="DUF2442"/>
</dbReference>
<protein>
    <recommendedName>
        <fullName evidence="3">DUF2442 domain-containing protein</fullName>
    </recommendedName>
</protein>
<evidence type="ECO:0008006" key="3">
    <source>
        <dbReference type="Google" id="ProtNLM"/>
    </source>
</evidence>
<evidence type="ECO:0000313" key="2">
    <source>
        <dbReference type="Proteomes" id="UP000255423"/>
    </source>
</evidence>
<dbReference type="Proteomes" id="UP000255423">
    <property type="component" value="Unassembled WGS sequence"/>
</dbReference>
<dbReference type="SUPFAM" id="SSF47413">
    <property type="entry name" value="lambda repressor-like DNA-binding domains"/>
    <property type="match status" value="1"/>
</dbReference>
<dbReference type="GO" id="GO:0003677">
    <property type="term" value="F:DNA binding"/>
    <property type="evidence" value="ECO:0007669"/>
    <property type="project" value="InterPro"/>
</dbReference>
<organism evidence="1 2">
    <name type="scientific">Fibrobacter succinogenes</name>
    <name type="common">Bacteroides succinogenes</name>
    <dbReference type="NCBI Taxonomy" id="833"/>
    <lineage>
        <taxon>Bacteria</taxon>
        <taxon>Pseudomonadati</taxon>
        <taxon>Fibrobacterota</taxon>
        <taxon>Fibrobacteria</taxon>
        <taxon>Fibrobacterales</taxon>
        <taxon>Fibrobacteraceae</taxon>
        <taxon>Fibrobacter</taxon>
    </lineage>
</organism>